<protein>
    <submittedName>
        <fullName evidence="8">Uncharacterized protein</fullName>
    </submittedName>
</protein>
<proteinExistence type="inferred from homology"/>
<dbReference type="PANTHER" id="PTHR42938">
    <property type="entry name" value="FORMATE DEHYDROGENASE 1"/>
    <property type="match status" value="1"/>
</dbReference>
<evidence type="ECO:0000256" key="6">
    <source>
        <dbReference type="ARBA" id="ARBA00023027"/>
    </source>
</evidence>
<dbReference type="CDD" id="cd12173">
    <property type="entry name" value="PGDH_4"/>
    <property type="match status" value="1"/>
</dbReference>
<keyword evidence="5 7" id="KW-0560">Oxidoreductase</keyword>
<gene>
    <name evidence="8" type="ORF">CTOB1V02_LOCUS3506</name>
</gene>
<dbReference type="InterPro" id="IPR006140">
    <property type="entry name" value="D-isomer_DH_NAD-bd"/>
</dbReference>
<evidence type="ECO:0000256" key="4">
    <source>
        <dbReference type="ARBA" id="ARBA00022990"/>
    </source>
</evidence>
<evidence type="ECO:0000256" key="7">
    <source>
        <dbReference type="RuleBase" id="RU003719"/>
    </source>
</evidence>
<evidence type="ECO:0000313" key="8">
    <source>
        <dbReference type="EMBL" id="CAD7225568.1"/>
    </source>
</evidence>
<dbReference type="GO" id="GO:0004617">
    <property type="term" value="F:phosphoglycerate dehydrogenase activity"/>
    <property type="evidence" value="ECO:0007669"/>
    <property type="project" value="TreeGrafter"/>
</dbReference>
<dbReference type="Pfam" id="PF02826">
    <property type="entry name" value="2-Hacid_dh_C"/>
    <property type="match status" value="1"/>
</dbReference>
<dbReference type="Pfam" id="PF00389">
    <property type="entry name" value="2-Hacid_dh"/>
    <property type="match status" value="1"/>
</dbReference>
<dbReference type="EMBL" id="OB660603">
    <property type="protein sequence ID" value="CAD7225568.1"/>
    <property type="molecule type" value="Genomic_DNA"/>
</dbReference>
<dbReference type="InterPro" id="IPR006139">
    <property type="entry name" value="D-isomer_2_OHA_DH_cat_dom"/>
</dbReference>
<organism evidence="8">
    <name type="scientific">Cyprideis torosa</name>
    <dbReference type="NCBI Taxonomy" id="163714"/>
    <lineage>
        <taxon>Eukaryota</taxon>
        <taxon>Metazoa</taxon>
        <taxon>Ecdysozoa</taxon>
        <taxon>Arthropoda</taxon>
        <taxon>Crustacea</taxon>
        <taxon>Oligostraca</taxon>
        <taxon>Ostracoda</taxon>
        <taxon>Podocopa</taxon>
        <taxon>Podocopida</taxon>
        <taxon>Cytherocopina</taxon>
        <taxon>Cytheroidea</taxon>
        <taxon>Cytherideidae</taxon>
        <taxon>Cyprideis</taxon>
    </lineage>
</organism>
<keyword evidence="3" id="KW-0597">Phosphoprotein</keyword>
<dbReference type="AlphaFoldDB" id="A0A7R8W614"/>
<dbReference type="InterPro" id="IPR036291">
    <property type="entry name" value="NAD(P)-bd_dom_sf"/>
</dbReference>
<comment type="subunit">
    <text evidence="2">Homotetramer.</text>
</comment>
<evidence type="ECO:0000256" key="1">
    <source>
        <dbReference type="ARBA" id="ARBA00005854"/>
    </source>
</evidence>
<name>A0A7R8W614_9CRUS</name>
<reference evidence="8" key="1">
    <citation type="submission" date="2020-11" db="EMBL/GenBank/DDBJ databases">
        <authorList>
            <person name="Tran Van P."/>
        </authorList>
    </citation>
    <scope>NUCLEOTIDE SEQUENCE</scope>
</reference>
<dbReference type="OrthoDB" id="1621027at2759"/>
<comment type="similarity">
    <text evidence="1 7">Belongs to the D-isomer specific 2-hydroxyacid dehydrogenase family.</text>
</comment>
<keyword evidence="6" id="KW-0520">NAD</keyword>
<evidence type="ECO:0000256" key="2">
    <source>
        <dbReference type="ARBA" id="ARBA00011881"/>
    </source>
</evidence>
<dbReference type="SUPFAM" id="SSF52283">
    <property type="entry name" value="Formate/glycerate dehydrogenase catalytic domain-like"/>
    <property type="match status" value="1"/>
</dbReference>
<evidence type="ECO:0000256" key="5">
    <source>
        <dbReference type="ARBA" id="ARBA00023002"/>
    </source>
</evidence>
<sequence length="498" mass="52853">MISLKRVLISDPINPNCVKILQTSGIEVTALPKVPTKEELLSIIKDYEGLIVRSGTKVTKEVIQAGRNLKIIGRAGTGVDNIDVKAATEAGILVMNTPGGNTLSAAEHTCAMMMAVCREIAQSCESLKSGKWNRKAYMGTELNGKTLALVGLGRVGREVAIRMQAFGMTVIGYDPYVSPESAAASNIEFLPLEKMWPRADWISIHTPLLPSTKGMINEDVFNQCKKGVCIVNVARGGIIHDESLLKALKDGIVAGAGLDVFDNEPPLSDVEWEIIRHPKVCATPHLGANTKEAQSRVAEEIADQFVAMQQARSMVGLINGMHLAQVGSAQPWLDLAVKLGTVAGKFGQGVDVTITVKGSNIGAINRLLGIGAVVGIHNDPSVNLLTAESKLPRIVHEDNGPDILTIAVDGFTVSGKVEGTCLLLTNISGTSLYPPAPLAGPGIAIFAEHAFKKCSVSDIAGLRWMVSNEEGWTLTSSEGIQGSKAENHATIVTFSAAK</sequence>
<evidence type="ECO:0000256" key="3">
    <source>
        <dbReference type="ARBA" id="ARBA00022553"/>
    </source>
</evidence>
<dbReference type="FunFam" id="3.40.50.720:FF:000021">
    <property type="entry name" value="D-3-phosphoglycerate dehydrogenase"/>
    <property type="match status" value="1"/>
</dbReference>
<dbReference type="GO" id="GO:0051287">
    <property type="term" value="F:NAD binding"/>
    <property type="evidence" value="ECO:0007669"/>
    <property type="project" value="InterPro"/>
</dbReference>
<dbReference type="SUPFAM" id="SSF51735">
    <property type="entry name" value="NAD(P)-binding Rossmann-fold domains"/>
    <property type="match status" value="1"/>
</dbReference>
<dbReference type="PANTHER" id="PTHR42938:SF22">
    <property type="entry name" value="D-3-PHOSPHOGLYCERATE DEHYDROGENASE"/>
    <property type="match status" value="1"/>
</dbReference>
<accession>A0A7R8W614</accession>
<keyword evidence="4" id="KW-0007">Acetylation</keyword>
<dbReference type="Gene3D" id="3.40.50.720">
    <property type="entry name" value="NAD(P)-binding Rossmann-like Domain"/>
    <property type="match status" value="2"/>
</dbReference>